<name>A0A5B8UJK4_9BACT</name>
<evidence type="ECO:0000313" key="2">
    <source>
        <dbReference type="EMBL" id="QEC56586.1"/>
    </source>
</evidence>
<evidence type="ECO:0000256" key="1">
    <source>
        <dbReference type="SAM" id="MobiDB-lite"/>
    </source>
</evidence>
<dbReference type="Proteomes" id="UP000321204">
    <property type="component" value="Chromosome"/>
</dbReference>
<accession>A0A5B8UJK4</accession>
<reference evidence="2 3" key="1">
    <citation type="journal article" date="2015" name="Int. J. Syst. Evol. Microbiol.">
        <title>Flavisolibacter ginsenosidimutans sp. nov., with ginsenoside-converting activity isolated from soil used for cultivating ginseng.</title>
        <authorList>
            <person name="Zhao Y."/>
            <person name="Liu Q."/>
            <person name="Kang M.S."/>
            <person name="Jin F."/>
            <person name="Yu H."/>
            <person name="Im W.T."/>
        </authorList>
    </citation>
    <scope>NUCLEOTIDE SEQUENCE [LARGE SCALE GENOMIC DNA]</scope>
    <source>
        <strain evidence="2 3">Gsoil 636</strain>
    </source>
</reference>
<sequence length="201" mass="21243">MAKTARKRNSRKAKKTARKNFMQGFGSELQTKGDLKNTALETGKGILVGVLGGGLIGAAIGRPSLLVGILTTGVGHYSGNKLTQLLGVGLMASSGFQKTAGVSGIEGLEGLDGVKERIQAFKESFSEKLYLDKLKKKGITAGTTSGFGELQYFSYPNQDLAALDAIESQLTDSAMQFQGSLPDTEFSGAEDEFSGVDDMNF</sequence>
<keyword evidence="3" id="KW-1185">Reference proteome</keyword>
<dbReference type="AlphaFoldDB" id="A0A5B8UJK4"/>
<protein>
    <submittedName>
        <fullName evidence="2">Uncharacterized protein</fullName>
    </submittedName>
</protein>
<gene>
    <name evidence="2" type="ORF">FSB75_12010</name>
</gene>
<dbReference type="KEGG" id="fgg:FSB75_12010"/>
<evidence type="ECO:0000313" key="3">
    <source>
        <dbReference type="Proteomes" id="UP000321204"/>
    </source>
</evidence>
<dbReference type="OrthoDB" id="670233at2"/>
<dbReference type="RefSeq" id="WP_146787616.1">
    <property type="nucleotide sequence ID" value="NZ_BAABIO010000001.1"/>
</dbReference>
<feature type="compositionally biased region" description="Acidic residues" evidence="1">
    <location>
        <begin position="188"/>
        <end position="201"/>
    </location>
</feature>
<dbReference type="EMBL" id="CP042433">
    <property type="protein sequence ID" value="QEC56586.1"/>
    <property type="molecule type" value="Genomic_DNA"/>
</dbReference>
<organism evidence="2 3">
    <name type="scientific">Flavisolibacter ginsenosidimutans</name>
    <dbReference type="NCBI Taxonomy" id="661481"/>
    <lineage>
        <taxon>Bacteria</taxon>
        <taxon>Pseudomonadati</taxon>
        <taxon>Bacteroidota</taxon>
        <taxon>Chitinophagia</taxon>
        <taxon>Chitinophagales</taxon>
        <taxon>Chitinophagaceae</taxon>
        <taxon>Flavisolibacter</taxon>
    </lineage>
</organism>
<feature type="region of interest" description="Disordered" evidence="1">
    <location>
        <begin position="181"/>
        <end position="201"/>
    </location>
</feature>
<proteinExistence type="predicted"/>